<dbReference type="CDD" id="cd03259">
    <property type="entry name" value="ABC_Carb_Solutes_like"/>
    <property type="match status" value="1"/>
</dbReference>
<evidence type="ECO:0000313" key="14">
    <source>
        <dbReference type="EMBL" id="KZE50109.1"/>
    </source>
</evidence>
<name>A0A165KTM6_9BACI</name>
<evidence type="ECO:0000259" key="13">
    <source>
        <dbReference type="PROSITE" id="PS50893"/>
    </source>
</evidence>
<evidence type="ECO:0000256" key="8">
    <source>
        <dbReference type="ARBA" id="ARBA00023136"/>
    </source>
</evidence>
<dbReference type="PANTHER" id="PTHR42781">
    <property type="entry name" value="SPERMIDINE/PUTRESCINE IMPORT ATP-BINDING PROTEIN POTA"/>
    <property type="match status" value="1"/>
</dbReference>
<dbReference type="FunFam" id="3.40.50.300:FF:000425">
    <property type="entry name" value="Probable ABC transporter, ATP-binding subunit"/>
    <property type="match status" value="1"/>
</dbReference>
<dbReference type="AlphaFoldDB" id="A0A165KTM6"/>
<dbReference type="Pfam" id="PF00005">
    <property type="entry name" value="ABC_tran"/>
    <property type="match status" value="1"/>
</dbReference>
<dbReference type="PROSITE" id="PS00211">
    <property type="entry name" value="ABC_TRANSPORTER_1"/>
    <property type="match status" value="1"/>
</dbReference>
<keyword evidence="1" id="KW-0813">Transport</keyword>
<evidence type="ECO:0000313" key="15">
    <source>
        <dbReference type="Proteomes" id="UP000076510"/>
    </source>
</evidence>
<evidence type="ECO:0000256" key="9">
    <source>
        <dbReference type="ARBA" id="ARBA00052482"/>
    </source>
</evidence>
<dbReference type="Proteomes" id="UP000076510">
    <property type="component" value="Unassembled WGS sequence"/>
</dbReference>
<dbReference type="InterPro" id="IPR027417">
    <property type="entry name" value="P-loop_NTPase"/>
</dbReference>
<keyword evidence="5" id="KW-0067">ATP-binding</keyword>
<evidence type="ECO:0000256" key="6">
    <source>
        <dbReference type="ARBA" id="ARBA00023004"/>
    </source>
</evidence>
<dbReference type="GO" id="GO:0005524">
    <property type="term" value="F:ATP binding"/>
    <property type="evidence" value="ECO:0007669"/>
    <property type="project" value="UniProtKB-KW"/>
</dbReference>
<sequence>MELKELHKKYKKRSILSGVSLRMEEGEIVSLVGLSGSGKSTLLRIISGLESPDAGSIHLAGKDVTSMKPKDRPVGMVFQKPLLFPHMTVLENVLYGLKMKGYRKSDAKKEADGFIEMAGLSEVLDHYPSELSGGQMQRVSLIRSLILRPKLLLLDEPFASLDHTRRMEIRAWVKDVIKEVGTTALFVTHDRDEASEMGDRIAVLESGRISQIGTPEHVYHHPATPFIAGLMSDGIHLGNERFVHREHLSTERHHPDDLQWVGLIREKKYRMGHHMYSIHIEELQQSVVLEVADGDQGGPVTITASEKNIQTFD</sequence>
<evidence type="ECO:0000256" key="12">
    <source>
        <dbReference type="ARBA" id="ARBA00070305"/>
    </source>
</evidence>
<gene>
    <name evidence="14" type="ORF">AV649_17980</name>
</gene>
<comment type="caution">
    <text evidence="14">The sequence shown here is derived from an EMBL/GenBank/DDBJ whole genome shotgun (WGS) entry which is preliminary data.</text>
</comment>
<protein>
    <recommendedName>
        <fullName evidence="12">Carnitine transport ATP-binding protein OpuCA</fullName>
        <ecNumber evidence="11">7.6.2.9</ecNumber>
    </recommendedName>
</protein>
<proteinExistence type="predicted"/>
<dbReference type="InterPro" id="IPR015853">
    <property type="entry name" value="ABC_transpr_FbpC"/>
</dbReference>
<keyword evidence="2" id="KW-1003">Cell membrane</keyword>
<evidence type="ECO:0000256" key="4">
    <source>
        <dbReference type="ARBA" id="ARBA00022741"/>
    </source>
</evidence>
<feature type="domain" description="ABC transporter" evidence="13">
    <location>
        <begin position="1"/>
        <end position="231"/>
    </location>
</feature>
<keyword evidence="3" id="KW-0410">Iron transport</keyword>
<dbReference type="GO" id="GO:0015408">
    <property type="term" value="F:ABC-type ferric iron transporter activity"/>
    <property type="evidence" value="ECO:0007669"/>
    <property type="project" value="InterPro"/>
</dbReference>
<comment type="subunit">
    <text evidence="10">The complex is composed of two ATP-binding proteins (OpuCA), two transmembrane proteins (OpuCB and OpuCD) and a solute-binding protein (OpuCC).</text>
</comment>
<dbReference type="PANTHER" id="PTHR42781:SF4">
    <property type="entry name" value="SPERMIDINE_PUTRESCINE IMPORT ATP-BINDING PROTEIN POTA"/>
    <property type="match status" value="1"/>
</dbReference>
<organism evidence="14 15">
    <name type="scientific">Rossellomorea marisflavi</name>
    <dbReference type="NCBI Taxonomy" id="189381"/>
    <lineage>
        <taxon>Bacteria</taxon>
        <taxon>Bacillati</taxon>
        <taxon>Bacillota</taxon>
        <taxon>Bacilli</taxon>
        <taxon>Bacillales</taxon>
        <taxon>Bacillaceae</taxon>
        <taxon>Rossellomorea</taxon>
    </lineage>
</organism>
<keyword evidence="8" id="KW-0472">Membrane</keyword>
<accession>A0A165KTM6</accession>
<evidence type="ECO:0000256" key="7">
    <source>
        <dbReference type="ARBA" id="ARBA00023065"/>
    </source>
</evidence>
<dbReference type="InterPro" id="IPR003593">
    <property type="entry name" value="AAA+_ATPase"/>
</dbReference>
<evidence type="ECO:0000256" key="1">
    <source>
        <dbReference type="ARBA" id="ARBA00022448"/>
    </source>
</evidence>
<dbReference type="EMBL" id="LQQY01000011">
    <property type="protein sequence ID" value="KZE50109.1"/>
    <property type="molecule type" value="Genomic_DNA"/>
</dbReference>
<evidence type="ECO:0000256" key="2">
    <source>
        <dbReference type="ARBA" id="ARBA00022475"/>
    </source>
</evidence>
<keyword evidence="4" id="KW-0547">Nucleotide-binding</keyword>
<dbReference type="SMART" id="SM00382">
    <property type="entry name" value="AAA"/>
    <property type="match status" value="1"/>
</dbReference>
<dbReference type="InterPro" id="IPR017871">
    <property type="entry name" value="ABC_transporter-like_CS"/>
</dbReference>
<keyword evidence="6" id="KW-0408">Iron</keyword>
<evidence type="ECO:0000256" key="10">
    <source>
        <dbReference type="ARBA" id="ARBA00063934"/>
    </source>
</evidence>
<evidence type="ECO:0000256" key="11">
    <source>
        <dbReference type="ARBA" id="ARBA00066388"/>
    </source>
</evidence>
<keyword evidence="7" id="KW-0406">Ion transport</keyword>
<dbReference type="InterPro" id="IPR003439">
    <property type="entry name" value="ABC_transporter-like_ATP-bd"/>
</dbReference>
<dbReference type="EC" id="7.6.2.9" evidence="11"/>
<evidence type="ECO:0000256" key="5">
    <source>
        <dbReference type="ARBA" id="ARBA00022840"/>
    </source>
</evidence>
<dbReference type="RefSeq" id="WP_063191090.1">
    <property type="nucleotide sequence ID" value="NZ_JAMQJC010000013.1"/>
</dbReference>
<evidence type="ECO:0000256" key="3">
    <source>
        <dbReference type="ARBA" id="ARBA00022496"/>
    </source>
</evidence>
<comment type="catalytic activity">
    <reaction evidence="9">
        <text>a quaternary ammonium(out) + ATP + H2O = a quaternary ammonium(in) + ADP + phosphate + H(+)</text>
        <dbReference type="Rhea" id="RHEA:11036"/>
        <dbReference type="ChEBI" id="CHEBI:15377"/>
        <dbReference type="ChEBI" id="CHEBI:15378"/>
        <dbReference type="ChEBI" id="CHEBI:30616"/>
        <dbReference type="ChEBI" id="CHEBI:35267"/>
        <dbReference type="ChEBI" id="CHEBI:43474"/>
        <dbReference type="ChEBI" id="CHEBI:456216"/>
        <dbReference type="EC" id="7.6.2.9"/>
    </reaction>
</comment>
<dbReference type="GO" id="GO:0016020">
    <property type="term" value="C:membrane"/>
    <property type="evidence" value="ECO:0007669"/>
    <property type="project" value="InterPro"/>
</dbReference>
<dbReference type="OrthoDB" id="9790614at2"/>
<dbReference type="GO" id="GO:0015418">
    <property type="term" value="F:ABC-type quaternary ammonium compound transporting activity"/>
    <property type="evidence" value="ECO:0007669"/>
    <property type="project" value="UniProtKB-EC"/>
</dbReference>
<dbReference type="SUPFAM" id="SSF52540">
    <property type="entry name" value="P-loop containing nucleoside triphosphate hydrolases"/>
    <property type="match status" value="1"/>
</dbReference>
<dbReference type="PROSITE" id="PS50893">
    <property type="entry name" value="ABC_TRANSPORTER_2"/>
    <property type="match status" value="1"/>
</dbReference>
<dbReference type="GO" id="GO:0016887">
    <property type="term" value="F:ATP hydrolysis activity"/>
    <property type="evidence" value="ECO:0007669"/>
    <property type="project" value="InterPro"/>
</dbReference>
<dbReference type="Gene3D" id="3.40.50.300">
    <property type="entry name" value="P-loop containing nucleotide triphosphate hydrolases"/>
    <property type="match status" value="1"/>
</dbReference>
<reference evidence="15" key="1">
    <citation type="submission" date="2016-01" db="EMBL/GenBank/DDBJ databases">
        <title>Whole genome sequencing of Bhargavaea cecembensis T14.</title>
        <authorList>
            <person name="Hong K.W."/>
        </authorList>
    </citation>
    <scope>NUCLEOTIDE SEQUENCE [LARGE SCALE GENOMIC DNA]</scope>
    <source>
        <strain evidence="15">M19</strain>
    </source>
</reference>
<dbReference type="InterPro" id="IPR050093">
    <property type="entry name" value="ABC_SmlMolc_Importer"/>
</dbReference>